<evidence type="ECO:0008006" key="4">
    <source>
        <dbReference type="Google" id="ProtNLM"/>
    </source>
</evidence>
<dbReference type="EMBL" id="QKXC01000153">
    <property type="protein sequence ID" value="RBR15656.1"/>
    <property type="molecule type" value="Genomic_DNA"/>
</dbReference>
<dbReference type="RefSeq" id="XP_031014554.1">
    <property type="nucleotide sequence ID" value="XM_031161438.1"/>
</dbReference>
<keyword evidence="1" id="KW-0732">Signal</keyword>
<evidence type="ECO:0000313" key="2">
    <source>
        <dbReference type="EMBL" id="RBR15656.1"/>
    </source>
</evidence>
<feature type="chain" id="PRO_5017033351" description="Apple domain-containing protein" evidence="1">
    <location>
        <begin position="21"/>
        <end position="149"/>
    </location>
</feature>
<organism evidence="2 3">
    <name type="scientific">Fusarium coffeatum</name>
    <dbReference type="NCBI Taxonomy" id="231269"/>
    <lineage>
        <taxon>Eukaryota</taxon>
        <taxon>Fungi</taxon>
        <taxon>Dikarya</taxon>
        <taxon>Ascomycota</taxon>
        <taxon>Pezizomycotina</taxon>
        <taxon>Sordariomycetes</taxon>
        <taxon>Hypocreomycetidae</taxon>
        <taxon>Hypocreales</taxon>
        <taxon>Nectriaceae</taxon>
        <taxon>Fusarium</taxon>
        <taxon>Fusarium incarnatum-equiseti species complex</taxon>
    </lineage>
</organism>
<keyword evidence="3" id="KW-1185">Reference proteome</keyword>
<dbReference type="Proteomes" id="UP000253153">
    <property type="component" value="Unassembled WGS sequence"/>
</dbReference>
<proteinExistence type="predicted"/>
<accession>A0A366RGX5</accession>
<dbReference type="AlphaFoldDB" id="A0A366RGX5"/>
<reference evidence="2 3" key="1">
    <citation type="submission" date="2018-06" db="EMBL/GenBank/DDBJ databases">
        <title>Fusarium incarnatum-equiseti species complex species 28.</title>
        <authorList>
            <person name="Gardiner D.M."/>
        </authorList>
    </citation>
    <scope>NUCLEOTIDE SEQUENCE [LARGE SCALE GENOMIC DNA]</scope>
    <source>
        <strain evidence="2 3">FIESC_28</strain>
    </source>
</reference>
<sequence>MVQINILAGSLALFVISVNAGPTCHPSVRTAVTSTSLSTTETSTAAAATTSAAPDTCTVESPQYGITGKYEVYRDTVASSTVPVGSFSYFNTLVECLDHCDDTPGCQGVNHVTTGIRPMCIIWSKMGSFGEMKGVTAARSIGGVRRWAR</sequence>
<protein>
    <recommendedName>
        <fullName evidence="4">Apple domain-containing protein</fullName>
    </recommendedName>
</protein>
<dbReference type="GeneID" id="41996734"/>
<comment type="caution">
    <text evidence="2">The sequence shown here is derived from an EMBL/GenBank/DDBJ whole genome shotgun (WGS) entry which is preliminary data.</text>
</comment>
<dbReference type="OrthoDB" id="5099345at2759"/>
<evidence type="ECO:0000313" key="3">
    <source>
        <dbReference type="Proteomes" id="UP000253153"/>
    </source>
</evidence>
<feature type="signal peptide" evidence="1">
    <location>
        <begin position="1"/>
        <end position="20"/>
    </location>
</feature>
<gene>
    <name evidence="2" type="ORF">FIESC28_07297</name>
</gene>
<evidence type="ECO:0000256" key="1">
    <source>
        <dbReference type="SAM" id="SignalP"/>
    </source>
</evidence>
<name>A0A366RGX5_9HYPO</name>